<sequence length="263" mass="28521">MGQKNKTVLALLIAVVIVAAVGASSLFNLISPGTPAVVLPAATEPGSTEEPGTPGGDYFTPVEVTPETVQSVIETLSRPSNYARTVTILTAVGGDAYAADTARVWVDGAPDTTWPRWTQTERIRPTGQVEHSIIEETGEGEGTLYLWYNNDREYRSYPADRWSADLSQRIPTYEDVLALERDSITDTGYEEKSGTPCIYVEVEDPELHYRQRYWVSVSDGLLVAAETVKDGQVVLSASASGMESTEGTAFTLPDGTVLHRTSD</sequence>
<proteinExistence type="predicted"/>
<dbReference type="RefSeq" id="WP_256303678.1">
    <property type="nucleotide sequence ID" value="NZ_JANFYS010000011.1"/>
</dbReference>
<evidence type="ECO:0000313" key="2">
    <source>
        <dbReference type="Proteomes" id="UP001204562"/>
    </source>
</evidence>
<name>A0AAW5JJD5_9FIRM</name>
<evidence type="ECO:0000313" key="1">
    <source>
        <dbReference type="EMBL" id="MCQ4770166.1"/>
    </source>
</evidence>
<gene>
    <name evidence="1" type="ORF">NE579_06755</name>
</gene>
<dbReference type="Proteomes" id="UP001204562">
    <property type="component" value="Unassembled WGS sequence"/>
</dbReference>
<protein>
    <submittedName>
        <fullName evidence="1">Uncharacterized protein</fullName>
    </submittedName>
</protein>
<accession>A0AAW5JJD5</accession>
<reference evidence="1" key="1">
    <citation type="submission" date="2022-06" db="EMBL/GenBank/DDBJ databases">
        <title>Isolation of gut microbiota from human fecal samples.</title>
        <authorList>
            <person name="Pamer E.G."/>
            <person name="Barat B."/>
            <person name="Waligurski E."/>
            <person name="Medina S."/>
            <person name="Paddock L."/>
            <person name="Mostad J."/>
        </authorList>
    </citation>
    <scope>NUCLEOTIDE SEQUENCE</scope>
    <source>
        <strain evidence="1">DFI.9.91</strain>
    </source>
</reference>
<dbReference type="AlphaFoldDB" id="A0AAW5JJD5"/>
<organism evidence="1 2">
    <name type="scientific">Intestinimonas massiliensis</name>
    <name type="common">ex Afouda et al. 2020</name>
    <dbReference type="NCBI Taxonomy" id="1673721"/>
    <lineage>
        <taxon>Bacteria</taxon>
        <taxon>Bacillati</taxon>
        <taxon>Bacillota</taxon>
        <taxon>Clostridia</taxon>
        <taxon>Eubacteriales</taxon>
        <taxon>Intestinimonas</taxon>
    </lineage>
</organism>
<comment type="caution">
    <text evidence="1">The sequence shown here is derived from an EMBL/GenBank/DDBJ whole genome shotgun (WGS) entry which is preliminary data.</text>
</comment>
<dbReference type="EMBL" id="JANFYS010000011">
    <property type="protein sequence ID" value="MCQ4770166.1"/>
    <property type="molecule type" value="Genomic_DNA"/>
</dbReference>